<gene>
    <name evidence="1" type="ORF">LEP1GSC105_4540</name>
</gene>
<evidence type="ECO:0000313" key="1">
    <source>
        <dbReference type="EMBL" id="EKR54077.1"/>
    </source>
</evidence>
<comment type="caution">
    <text evidence="1">The sequence shown here is derived from an EMBL/GenBank/DDBJ whole genome shotgun (WGS) entry which is preliminary data.</text>
</comment>
<protein>
    <submittedName>
        <fullName evidence="1">Uncharacterized protein</fullName>
    </submittedName>
</protein>
<dbReference type="EMBL" id="AHNR02000057">
    <property type="protein sequence ID" value="EKR54077.1"/>
    <property type="molecule type" value="Genomic_DNA"/>
</dbReference>
<dbReference type="AlphaFoldDB" id="A0A0E2DEK4"/>
<name>A0A0E2DEK4_LEPIR</name>
<dbReference type="AntiFam" id="ANF00051">
    <property type="entry name" value="Translation of DNA tandem repeat"/>
</dbReference>
<accession>A0A0E2DEK4</accession>
<evidence type="ECO:0000313" key="2">
    <source>
        <dbReference type="Proteomes" id="UP000001340"/>
    </source>
</evidence>
<sequence>MDIVHKCQLRTIFLLSIDGSGCYKKQTDYKTYEYQKFLHGFPVSIFQNQTEKVQAYTVNLIFQRISEIDSIEILLFITLGMIFITRIKIQRKAIFITNLGARTLSLNSYFNVSSIMIHSSEESWDPNFIDRFLKCGNYHKLRFVCKIMWELSQTTILRTNSKIVGTHTFRKFFLNRTRFLFRTCPKTVQCENYYENLTRLELLESS</sequence>
<reference evidence="1 2" key="1">
    <citation type="submission" date="2012-10" db="EMBL/GenBank/DDBJ databases">
        <authorList>
            <person name="Harkins D.M."/>
            <person name="Durkin A.S."/>
            <person name="Brinkac L.M."/>
            <person name="Haft D.H."/>
            <person name="Selengut J.D."/>
            <person name="Sanka R."/>
            <person name="DePew J."/>
            <person name="Purushe J."/>
            <person name="Chanthongthip A."/>
            <person name="Lattana O."/>
            <person name="Phetsouvanh R."/>
            <person name="Newton P.N."/>
            <person name="Vinetz J.M."/>
            <person name="Sutton G.G."/>
            <person name="Nierman W.C."/>
            <person name="Fouts D.E."/>
        </authorList>
    </citation>
    <scope>NUCLEOTIDE SEQUENCE [LARGE SCALE GENOMIC DNA]</scope>
    <source>
        <strain evidence="1 2">UI 12758</strain>
    </source>
</reference>
<proteinExistence type="predicted"/>
<dbReference type="Proteomes" id="UP000001340">
    <property type="component" value="Unassembled WGS sequence"/>
</dbReference>
<organism evidence="1 2">
    <name type="scientific">Leptospira interrogans str. UI 12758</name>
    <dbReference type="NCBI Taxonomy" id="1049938"/>
    <lineage>
        <taxon>Bacteria</taxon>
        <taxon>Pseudomonadati</taxon>
        <taxon>Spirochaetota</taxon>
        <taxon>Spirochaetia</taxon>
        <taxon>Leptospirales</taxon>
        <taxon>Leptospiraceae</taxon>
        <taxon>Leptospira</taxon>
    </lineage>
</organism>